<feature type="domain" description="Methyl-accepting transducer" evidence="11">
    <location>
        <begin position="249"/>
        <end position="485"/>
    </location>
</feature>
<comment type="similarity">
    <text evidence="7">Belongs to the methyl-accepting chemotaxis (MCP) protein family.</text>
</comment>
<keyword evidence="6 8" id="KW-0807">Transducer</keyword>
<evidence type="ECO:0000256" key="9">
    <source>
        <dbReference type="SAM" id="MobiDB-lite"/>
    </source>
</evidence>
<evidence type="ECO:0000256" key="8">
    <source>
        <dbReference type="PROSITE-ProRule" id="PRU00284"/>
    </source>
</evidence>
<dbReference type="PROSITE" id="PS50111">
    <property type="entry name" value="CHEMOTAXIS_TRANSDUC_2"/>
    <property type="match status" value="1"/>
</dbReference>
<evidence type="ECO:0000313" key="14">
    <source>
        <dbReference type="Proteomes" id="UP000638188"/>
    </source>
</evidence>
<feature type="domain" description="HAMP" evidence="12">
    <location>
        <begin position="192"/>
        <end position="244"/>
    </location>
</feature>
<dbReference type="PRINTS" id="PR00260">
    <property type="entry name" value="CHEMTRNSDUCR"/>
</dbReference>
<feature type="transmembrane region" description="Helical" evidence="10">
    <location>
        <begin position="171"/>
        <end position="190"/>
    </location>
</feature>
<comment type="subcellular location">
    <subcellularLocation>
        <location evidence="1">Membrane</location>
    </subcellularLocation>
</comment>
<dbReference type="Pfam" id="PF00672">
    <property type="entry name" value="HAMP"/>
    <property type="match status" value="1"/>
</dbReference>
<sequence length="521" mass="56580">MLVVLLGTLAMREMGDMRDQARNVETLWVPNILSVSGFGQDLLRIRSFTLLMLVEESPSVREAVENRILGLIAEMKQSETNFASRESTPENKRAFDAYVVQREAFMAVQSQVAKLALQGQTDEARVLVNSRLNPLADSLVQTLLDLENALREGVAQASEESRASHASAQQVVVIFILAAALLTVLLAWWLTRSIVVPIREAVDITEVVASGDLTRDFKVTGKDEPARLLRALSAMQNQLRETIRGIGNSSTQLASAAEELNAVTEDATRGLQRQNDEIQQAATAVNEMSTAVDEVASNAVSTSEQSRTTSDTAAEGQQQVARTVTSIDKLTSTIESTSTEVQELADKAQNISRVLDVIRAIAEQTNLLALNAAIEAARAGEQGRGFAVVADEVRALAHRTQQSTKEIEDMIGTMQQGTEKSVEAMNISRTMANATLEQANAAGDALKQITAAIFQINERNMVIASAAEEQAQVSREVDRNLVNIRDLSTQSAAGAEQTSSSSRELSRLAVEMNDLVNRFQV</sequence>
<dbReference type="Gene3D" id="1.10.287.950">
    <property type="entry name" value="Methyl-accepting chemotaxis protein"/>
    <property type="match status" value="1"/>
</dbReference>
<evidence type="ECO:0000313" key="13">
    <source>
        <dbReference type="EMBL" id="GGC98395.1"/>
    </source>
</evidence>
<dbReference type="Pfam" id="PF00015">
    <property type="entry name" value="MCPsignal"/>
    <property type="match status" value="1"/>
</dbReference>
<reference evidence="14" key="1">
    <citation type="journal article" date="2019" name="Int. J. Syst. Evol. Microbiol.">
        <title>The Global Catalogue of Microorganisms (GCM) 10K type strain sequencing project: providing services to taxonomists for standard genome sequencing and annotation.</title>
        <authorList>
            <consortium name="The Broad Institute Genomics Platform"/>
            <consortium name="The Broad Institute Genome Sequencing Center for Infectious Disease"/>
            <person name="Wu L."/>
            <person name="Ma J."/>
        </authorList>
    </citation>
    <scope>NUCLEOTIDE SEQUENCE [LARGE SCALE GENOMIC DNA]</scope>
    <source>
        <strain evidence="14">CGMCC 1.12482</strain>
    </source>
</reference>
<evidence type="ECO:0000259" key="12">
    <source>
        <dbReference type="PROSITE" id="PS50885"/>
    </source>
</evidence>
<keyword evidence="4 10" id="KW-1133">Transmembrane helix</keyword>
<evidence type="ECO:0000256" key="6">
    <source>
        <dbReference type="ARBA" id="ARBA00023224"/>
    </source>
</evidence>
<evidence type="ECO:0000256" key="7">
    <source>
        <dbReference type="ARBA" id="ARBA00029447"/>
    </source>
</evidence>
<dbReference type="SMART" id="SM00283">
    <property type="entry name" value="MA"/>
    <property type="match status" value="1"/>
</dbReference>
<keyword evidence="14" id="KW-1185">Reference proteome</keyword>
<dbReference type="InterPro" id="IPR024478">
    <property type="entry name" value="HlyB_4HB_MCP"/>
</dbReference>
<keyword evidence="2" id="KW-0145">Chemotaxis</keyword>
<dbReference type="InterPro" id="IPR004090">
    <property type="entry name" value="Chemotax_Me-accpt_rcpt"/>
</dbReference>
<dbReference type="CDD" id="cd06225">
    <property type="entry name" value="HAMP"/>
    <property type="match status" value="1"/>
</dbReference>
<evidence type="ECO:0000256" key="4">
    <source>
        <dbReference type="ARBA" id="ARBA00022989"/>
    </source>
</evidence>
<accession>A0ABQ1PK97</accession>
<dbReference type="CDD" id="cd11386">
    <property type="entry name" value="MCP_signal"/>
    <property type="match status" value="1"/>
</dbReference>
<dbReference type="InterPro" id="IPR003660">
    <property type="entry name" value="HAMP_dom"/>
</dbReference>
<dbReference type="PANTHER" id="PTHR32089">
    <property type="entry name" value="METHYL-ACCEPTING CHEMOTAXIS PROTEIN MCPB"/>
    <property type="match status" value="1"/>
</dbReference>
<evidence type="ECO:0000256" key="3">
    <source>
        <dbReference type="ARBA" id="ARBA00022692"/>
    </source>
</evidence>
<dbReference type="SUPFAM" id="SSF58104">
    <property type="entry name" value="Methyl-accepting chemotaxis protein (MCP) signaling domain"/>
    <property type="match status" value="1"/>
</dbReference>
<dbReference type="EMBL" id="BMFF01000003">
    <property type="protein sequence ID" value="GGC98395.1"/>
    <property type="molecule type" value="Genomic_DNA"/>
</dbReference>
<evidence type="ECO:0000259" key="11">
    <source>
        <dbReference type="PROSITE" id="PS50111"/>
    </source>
</evidence>
<feature type="compositionally biased region" description="Polar residues" evidence="9">
    <location>
        <begin position="298"/>
        <end position="320"/>
    </location>
</feature>
<evidence type="ECO:0000256" key="5">
    <source>
        <dbReference type="ARBA" id="ARBA00023136"/>
    </source>
</evidence>
<proteinExistence type="inferred from homology"/>
<gene>
    <name evidence="13" type="ORF">GCM10007418_17150</name>
</gene>
<dbReference type="InterPro" id="IPR004089">
    <property type="entry name" value="MCPsignal_dom"/>
</dbReference>
<dbReference type="PROSITE" id="PS50885">
    <property type="entry name" value="HAMP"/>
    <property type="match status" value="1"/>
</dbReference>
<dbReference type="Proteomes" id="UP000638188">
    <property type="component" value="Unassembled WGS sequence"/>
</dbReference>
<dbReference type="Pfam" id="PF12729">
    <property type="entry name" value="4HB_MCP_1"/>
    <property type="match status" value="1"/>
</dbReference>
<protein>
    <submittedName>
        <fullName evidence="13">Methyl-accepting chemotaxis protein</fullName>
    </submittedName>
</protein>
<dbReference type="PANTHER" id="PTHR32089:SF120">
    <property type="entry name" value="METHYL-ACCEPTING CHEMOTAXIS PROTEIN TLPQ"/>
    <property type="match status" value="1"/>
</dbReference>
<dbReference type="SMART" id="SM00304">
    <property type="entry name" value="HAMP"/>
    <property type="match status" value="2"/>
</dbReference>
<name>A0ABQ1PK97_9GAMM</name>
<evidence type="ECO:0000256" key="1">
    <source>
        <dbReference type="ARBA" id="ARBA00004370"/>
    </source>
</evidence>
<feature type="region of interest" description="Disordered" evidence="9">
    <location>
        <begin position="296"/>
        <end position="320"/>
    </location>
</feature>
<evidence type="ECO:0000256" key="10">
    <source>
        <dbReference type="SAM" id="Phobius"/>
    </source>
</evidence>
<comment type="caution">
    <text evidence="13">The sequence shown here is derived from an EMBL/GenBank/DDBJ whole genome shotgun (WGS) entry which is preliminary data.</text>
</comment>
<organism evidence="13 14">
    <name type="scientific">Halopseudomonas salina</name>
    <dbReference type="NCBI Taxonomy" id="1323744"/>
    <lineage>
        <taxon>Bacteria</taxon>
        <taxon>Pseudomonadati</taxon>
        <taxon>Pseudomonadota</taxon>
        <taxon>Gammaproteobacteria</taxon>
        <taxon>Pseudomonadales</taxon>
        <taxon>Pseudomonadaceae</taxon>
        <taxon>Halopseudomonas</taxon>
    </lineage>
</organism>
<keyword evidence="5 10" id="KW-0472">Membrane</keyword>
<evidence type="ECO:0000256" key="2">
    <source>
        <dbReference type="ARBA" id="ARBA00022500"/>
    </source>
</evidence>
<keyword evidence="3 10" id="KW-0812">Transmembrane</keyword>